<dbReference type="OrthoDB" id="203440at2759"/>
<keyword evidence="1" id="KW-0732">Signal</keyword>
<keyword evidence="3" id="KW-1185">Reference proteome</keyword>
<dbReference type="RefSeq" id="XP_007715576.1">
    <property type="nucleotide sequence ID" value="XM_007717386.1"/>
</dbReference>
<reference evidence="2 3" key="1">
    <citation type="journal article" date="2013" name="PLoS Genet.">
        <title>Comparative genome structure, secondary metabolite, and effector coding capacity across Cochliobolus pathogens.</title>
        <authorList>
            <person name="Condon B.J."/>
            <person name="Leng Y."/>
            <person name="Wu D."/>
            <person name="Bushley K.E."/>
            <person name="Ohm R.A."/>
            <person name="Otillar R."/>
            <person name="Martin J."/>
            <person name="Schackwitz W."/>
            <person name="Grimwood J."/>
            <person name="MohdZainudin N."/>
            <person name="Xue C."/>
            <person name="Wang R."/>
            <person name="Manning V.A."/>
            <person name="Dhillon B."/>
            <person name="Tu Z.J."/>
            <person name="Steffenson B.J."/>
            <person name="Salamov A."/>
            <person name="Sun H."/>
            <person name="Lowry S."/>
            <person name="LaButti K."/>
            <person name="Han J."/>
            <person name="Copeland A."/>
            <person name="Lindquist E."/>
            <person name="Barry K."/>
            <person name="Schmutz J."/>
            <person name="Baker S.E."/>
            <person name="Ciuffetti L.M."/>
            <person name="Grigoriev I.V."/>
            <person name="Zhong S."/>
            <person name="Turgeon B.G."/>
        </authorList>
    </citation>
    <scope>NUCLEOTIDE SEQUENCE [LARGE SCALE GENOMIC DNA]</scope>
    <source>
        <strain evidence="2 3">26-R-13</strain>
    </source>
</reference>
<protein>
    <submittedName>
        <fullName evidence="2">Uncharacterized protein</fullName>
    </submittedName>
</protein>
<dbReference type="eggNOG" id="ENOG502RYDG">
    <property type="taxonomic scope" value="Eukaryota"/>
</dbReference>
<dbReference type="GeneID" id="19143057"/>
<accession>W6YFW2</accession>
<dbReference type="HOGENOM" id="CLU_066463_0_0_1"/>
<organism evidence="2 3">
    <name type="scientific">Cochliobolus carbonum (strain 26-R-13)</name>
    <name type="common">Maize leaf spot fungus</name>
    <name type="synonym">Bipolaris zeicola</name>
    <dbReference type="NCBI Taxonomy" id="930089"/>
    <lineage>
        <taxon>Eukaryota</taxon>
        <taxon>Fungi</taxon>
        <taxon>Dikarya</taxon>
        <taxon>Ascomycota</taxon>
        <taxon>Pezizomycotina</taxon>
        <taxon>Dothideomycetes</taxon>
        <taxon>Pleosporomycetidae</taxon>
        <taxon>Pleosporales</taxon>
        <taxon>Pleosporineae</taxon>
        <taxon>Pleosporaceae</taxon>
        <taxon>Bipolaris</taxon>
    </lineage>
</organism>
<feature type="signal peptide" evidence="1">
    <location>
        <begin position="1"/>
        <end position="20"/>
    </location>
</feature>
<evidence type="ECO:0000256" key="1">
    <source>
        <dbReference type="SAM" id="SignalP"/>
    </source>
</evidence>
<dbReference type="Proteomes" id="UP000053841">
    <property type="component" value="Unassembled WGS sequence"/>
</dbReference>
<feature type="chain" id="PRO_5004888845" evidence="1">
    <location>
        <begin position="21"/>
        <end position="314"/>
    </location>
</feature>
<dbReference type="AlphaFoldDB" id="W6YFW2"/>
<name>W6YFW2_COCC2</name>
<evidence type="ECO:0000313" key="2">
    <source>
        <dbReference type="EMBL" id="EUC30116.1"/>
    </source>
</evidence>
<dbReference type="EMBL" id="KI964714">
    <property type="protein sequence ID" value="EUC30116.1"/>
    <property type="molecule type" value="Genomic_DNA"/>
</dbReference>
<evidence type="ECO:0000313" key="3">
    <source>
        <dbReference type="Proteomes" id="UP000053841"/>
    </source>
</evidence>
<gene>
    <name evidence="2" type="ORF">COCCADRAFT_104689</name>
</gene>
<dbReference type="KEGG" id="bze:COCCADRAFT_104689"/>
<sequence>MFFRHYYSLFLTLLMTLCLASSTPSPFPCTGGSIYFTAHTVDSLLFQNPDVLHDLFVFKCVTTVAFNADTGGEARNDTRREELEYGLGRSYEIMSSASLRGGGGSVRNNTTIRLGKHNIAASPLLGLSNVQILFLRLPDSTYYGQGYSAYREQSLKMLYSAVISHIAATDGAATYTIRDLKEIIAAILRERRADEIHVLNYLASLSTGQDDYQLEHADRIISAKLVMDVVKEEGIEARVVAHGCDEVRNQEVNLNTPDYINKVNAFFEYAKYDPDMCQSIGECGEQLSNADTSTSGYNEFDYIYEFLKREYYVT</sequence>
<proteinExistence type="predicted"/>
<dbReference type="STRING" id="930089.W6YFW2"/>